<dbReference type="AlphaFoldDB" id="A0A0A9AT50"/>
<reference evidence="1" key="2">
    <citation type="journal article" date="2015" name="Data Brief">
        <title>Shoot transcriptome of the giant reed, Arundo donax.</title>
        <authorList>
            <person name="Barrero R.A."/>
            <person name="Guerrero F.D."/>
            <person name="Moolhuijzen P."/>
            <person name="Goolsby J.A."/>
            <person name="Tidwell J."/>
            <person name="Bellgard S.E."/>
            <person name="Bellgard M.I."/>
        </authorList>
    </citation>
    <scope>NUCLEOTIDE SEQUENCE</scope>
    <source>
        <tissue evidence="1">Shoot tissue taken approximately 20 cm above the soil surface</tissue>
    </source>
</reference>
<dbReference type="EMBL" id="GBRH01243589">
    <property type="protein sequence ID" value="JAD54306.1"/>
    <property type="molecule type" value="Transcribed_RNA"/>
</dbReference>
<proteinExistence type="predicted"/>
<name>A0A0A9AT50_ARUDO</name>
<sequence length="36" mass="4164">MKSTFKSYVNADRPLIPASTFIKWLSLKNMAAEQFE</sequence>
<organism evidence="1">
    <name type="scientific">Arundo donax</name>
    <name type="common">Giant reed</name>
    <name type="synonym">Donax arundinaceus</name>
    <dbReference type="NCBI Taxonomy" id="35708"/>
    <lineage>
        <taxon>Eukaryota</taxon>
        <taxon>Viridiplantae</taxon>
        <taxon>Streptophyta</taxon>
        <taxon>Embryophyta</taxon>
        <taxon>Tracheophyta</taxon>
        <taxon>Spermatophyta</taxon>
        <taxon>Magnoliopsida</taxon>
        <taxon>Liliopsida</taxon>
        <taxon>Poales</taxon>
        <taxon>Poaceae</taxon>
        <taxon>PACMAD clade</taxon>
        <taxon>Arundinoideae</taxon>
        <taxon>Arundineae</taxon>
        <taxon>Arundo</taxon>
    </lineage>
</organism>
<protein>
    <submittedName>
        <fullName evidence="1">Uncharacterized protein</fullName>
    </submittedName>
</protein>
<reference evidence="1" key="1">
    <citation type="submission" date="2014-09" db="EMBL/GenBank/DDBJ databases">
        <authorList>
            <person name="Magalhaes I.L.F."/>
            <person name="Oliveira U."/>
            <person name="Santos F.R."/>
            <person name="Vidigal T.H.D.A."/>
            <person name="Brescovit A.D."/>
            <person name="Santos A.J."/>
        </authorList>
    </citation>
    <scope>NUCLEOTIDE SEQUENCE</scope>
    <source>
        <tissue evidence="1">Shoot tissue taken approximately 20 cm above the soil surface</tissue>
    </source>
</reference>
<accession>A0A0A9AT50</accession>
<evidence type="ECO:0000313" key="1">
    <source>
        <dbReference type="EMBL" id="JAD54306.1"/>
    </source>
</evidence>